<organism evidence="3">
    <name type="scientific">Gongylonema pulchrum</name>
    <dbReference type="NCBI Taxonomy" id="637853"/>
    <lineage>
        <taxon>Eukaryota</taxon>
        <taxon>Metazoa</taxon>
        <taxon>Ecdysozoa</taxon>
        <taxon>Nematoda</taxon>
        <taxon>Chromadorea</taxon>
        <taxon>Rhabditida</taxon>
        <taxon>Spirurina</taxon>
        <taxon>Spiruromorpha</taxon>
        <taxon>Spiruroidea</taxon>
        <taxon>Gongylonematidae</taxon>
        <taxon>Gongylonema</taxon>
    </lineage>
</organism>
<evidence type="ECO:0000313" key="1">
    <source>
        <dbReference type="EMBL" id="VDN43525.1"/>
    </source>
</evidence>
<dbReference type="AlphaFoldDB" id="A0A183EVE0"/>
<protein>
    <submittedName>
        <fullName evidence="3">RGS domain-containing protein</fullName>
    </submittedName>
</protein>
<name>A0A183EVE0_9BILA</name>
<dbReference type="Proteomes" id="UP000271098">
    <property type="component" value="Unassembled WGS sequence"/>
</dbReference>
<reference evidence="3" key="1">
    <citation type="submission" date="2016-06" db="UniProtKB">
        <authorList>
            <consortium name="WormBaseParasite"/>
        </authorList>
    </citation>
    <scope>IDENTIFICATION</scope>
</reference>
<dbReference type="WBParaSite" id="GPUH_0002496101-mRNA-1">
    <property type="protein sequence ID" value="GPUH_0002496101-mRNA-1"/>
    <property type="gene ID" value="GPUH_0002496101"/>
</dbReference>
<proteinExistence type="predicted"/>
<gene>
    <name evidence="1" type="ORF">GPUH_LOCUS24931</name>
</gene>
<reference evidence="1 2" key="2">
    <citation type="submission" date="2018-11" db="EMBL/GenBank/DDBJ databases">
        <authorList>
            <consortium name="Pathogen Informatics"/>
        </authorList>
    </citation>
    <scope>NUCLEOTIDE SEQUENCE [LARGE SCALE GENOMIC DNA]</scope>
</reference>
<evidence type="ECO:0000313" key="3">
    <source>
        <dbReference type="WBParaSite" id="GPUH_0002496101-mRNA-1"/>
    </source>
</evidence>
<keyword evidence="2" id="KW-1185">Reference proteome</keyword>
<sequence length="145" mass="17303">MDTLSPTSWDHLINKILYERDSYDKFIRNSNRQDNFICEGKCRFESLCFLRKGHHNETLCNHIASGSSFWQRIQKKARLLLPSRLGSGARQSLNGSAPRGANVYARRRWLLWKKKHEKFVKKLRRHFLKKFMQLFSLKDEDAQEF</sequence>
<accession>A0A183EVE0</accession>
<evidence type="ECO:0000313" key="2">
    <source>
        <dbReference type="Proteomes" id="UP000271098"/>
    </source>
</evidence>
<dbReference type="EMBL" id="UYRT01103060">
    <property type="protein sequence ID" value="VDN43525.1"/>
    <property type="molecule type" value="Genomic_DNA"/>
</dbReference>
<dbReference type="OrthoDB" id="282973at2759"/>